<gene>
    <name evidence="7" type="primary">LOC110973290</name>
</gene>
<dbReference type="Proteomes" id="UP000694845">
    <property type="component" value="Unplaced"/>
</dbReference>
<dbReference type="OrthoDB" id="3200163at2759"/>
<dbReference type="KEGG" id="aplc:110973290"/>
<protein>
    <submittedName>
        <fullName evidence="7">Uncharacterized protein LOC110973290</fullName>
    </submittedName>
</protein>
<dbReference type="InterPro" id="IPR019826">
    <property type="entry name" value="Carboxylesterase_B_AS"/>
</dbReference>
<accession>A0A8B7XFX1</accession>
<dbReference type="PANTHER" id="PTHR43903">
    <property type="entry name" value="NEUROLIGIN"/>
    <property type="match status" value="1"/>
</dbReference>
<dbReference type="OMA" id="WAMTNAT"/>
<keyword evidence="3" id="KW-0378">Hydrolase</keyword>
<dbReference type="PROSITE" id="PS00941">
    <property type="entry name" value="CARBOXYLESTERASE_B_2"/>
    <property type="match status" value="3"/>
</dbReference>
<keyword evidence="4" id="KW-0472">Membrane</keyword>
<dbReference type="PROSITE" id="PS00122">
    <property type="entry name" value="CARBOXYLESTERASE_B_1"/>
    <property type="match status" value="3"/>
</dbReference>
<dbReference type="InterPro" id="IPR019819">
    <property type="entry name" value="Carboxylesterase_B_CS"/>
</dbReference>
<dbReference type="InterPro" id="IPR002018">
    <property type="entry name" value="CarbesteraseB"/>
</dbReference>
<keyword evidence="4" id="KW-1133">Transmembrane helix</keyword>
<feature type="transmembrane region" description="Helical" evidence="4">
    <location>
        <begin position="1648"/>
        <end position="1670"/>
    </location>
</feature>
<keyword evidence="4" id="KW-0812">Transmembrane</keyword>
<keyword evidence="6" id="KW-1185">Reference proteome</keyword>
<dbReference type="Gene3D" id="3.40.50.1820">
    <property type="entry name" value="alpha/beta hydrolase"/>
    <property type="match status" value="3"/>
</dbReference>
<keyword evidence="2" id="KW-0732">Signal</keyword>
<feature type="domain" description="Carboxylesterase type B" evidence="5">
    <location>
        <begin position="66"/>
        <end position="552"/>
    </location>
</feature>
<evidence type="ECO:0000256" key="2">
    <source>
        <dbReference type="ARBA" id="ARBA00022729"/>
    </source>
</evidence>
<evidence type="ECO:0000259" key="5">
    <source>
        <dbReference type="Pfam" id="PF00135"/>
    </source>
</evidence>
<dbReference type="FunFam" id="3.40.50.1820:FF:000127">
    <property type="entry name" value="Thyroglobulin"/>
    <property type="match status" value="2"/>
</dbReference>
<organism evidence="6 7">
    <name type="scientific">Acanthaster planci</name>
    <name type="common">Crown-of-thorns starfish</name>
    <dbReference type="NCBI Taxonomy" id="133434"/>
    <lineage>
        <taxon>Eukaryota</taxon>
        <taxon>Metazoa</taxon>
        <taxon>Echinodermata</taxon>
        <taxon>Eleutherozoa</taxon>
        <taxon>Asterozoa</taxon>
        <taxon>Asteroidea</taxon>
        <taxon>Valvatacea</taxon>
        <taxon>Valvatida</taxon>
        <taxon>Acanthasteridae</taxon>
        <taxon>Acanthaster</taxon>
    </lineage>
</organism>
<comment type="similarity">
    <text evidence="1">Belongs to the type-B carboxylesterase/lipase family.</text>
</comment>
<reference evidence="7" key="1">
    <citation type="submission" date="2025-08" db="UniProtKB">
        <authorList>
            <consortium name="RefSeq"/>
        </authorList>
    </citation>
    <scope>IDENTIFICATION</scope>
</reference>
<sequence length="1715" mass="190458">MNSLRSLMHNRSSHNWTAAAVEQANFCGTRTCTAFIFSMFRVGILLSRLFAVSLLIYGVVGVPDQAEVWTFSGKLRGETRVLDGRPYRVFRGIPYAEPPVGDLRFSAPVRKVPWEGTLNAVQYGPSCPQNISDVSRYYPDYVVRIPDSARKVSEDCLTLNVFSPMDEQDISDGQAVMFWIHGGSFETGQGSGYDASALAVRGRVIVVTINYRLNVFGFLSTNDENAPGNFGLLDQQLALRWVHENIAAFGGDPSRVTLFGQSAGGMSVMAHLNAVNSQPLFQRVIAHSGMSAGIPQSTPQMKQYAQRIALKAGCTDHGRSMEDSHHLVTCLRRKSTHDVLKAGLEVAEEEIVPKVWLPVCDGNFYQRTWAYSNPRPFDRFDIIAGVTSGDGSPLLELLPEILPNYDLQNYGLSESDFDKILSLFAPSWQCNSVVRQAIDFEYRNWTLPLERRPYDRLLQAANFLLDYNFLSRITLLGSFYSEAKSRRVFVFDHRSAPRVRYPYLAGAPHSEELSYVLGLPFNASGIGHLFSDKERVLSDRMITYWSNIAKSGFVVLTLFLTQATWLQARVVRSSCGLIKGETLDLDGVPYHRYLGIPYAEPPVGRLRFRAPVPKAPWDSLYNATAYGPSCPQDISAVSVFYPEYVVEIPPNAQNINEDCLTLNIFAPVISDEGGFQLAVMFWIHGGSFETGQGSGYDASALAVRGRVIVVTINYRLNIFGFFSSGDEKAPGNFGMLDQQLALQWVHENIAAFGGDPSRVTLFGQSAGGASVTLHLFANKSRPLFHRAAAHSGYSHPELALPGGASREIAEATGCDYGPDSDLVECLRGLSMEKLLSAGQEVAKSSLNQVWVPVRDNNMWTFNPGRLEFEHDIMMLFTSGDGSVALEVVKKSLPDLYNFSVGLTEEQWDAYCDLYFSYLQNVGKLALSHEYIDPIQTNEGFAPLKALVDTMMDWNYLRGLRFFLDVLPNSRSIHVSIFDHRCSANQRFPRLNLVPHSEELPFLFGLPFNGSGMGSIFTDREKALSDRVITYWSNFAKSGHSNRQVYLAMACNKFVVLTLFLTQATWLQARVVRSSCGLIKGETLDLYGVSYHRYLGIPYAEPPVGRLRFRAPVPKAPWDSLYNATAYGPSCPQDISAVSVFYPEYVVEIPPNAHNISEDCLTLNIFTPVMSNEGGSGLAVMFWIHGGSFETGQGSGYDASALAVRGRVIVVTINYRLNVFGFFSSGDEKAPGNFGLLDQQLALQWVHENIAAFGGDPSRVTLFGQSAGGASVTLHLFANKSRPLFHRAAAHSGYSHPELALPGGASREIAEATGCDYGPDSDLVECLRGLSMEELLSAGLEVAKSSLHQVWVPTPDNNMVVTLKTGRLELQHDIMMLFTSGDGSVALEVIKMFLPDLYNFSVGLTEEQWDAYCGLYFFQDVGKLALSHEYIDPIQTNEGFARLKALVDTMMDWNYVIGLRPFLDVLPNSRSIHVSIFDHRCSANQRFPRLNLVPHSEELPFLFGLPFNSSGMGSFFTNREKALSDRVITYWSNFAKSGDPNVNPDLNTTAQASNLTYWPEYGDSETYLLIQLNNSTVGQGYRKDKVMFWNDYLPKLASAAREYCFHRPGPGEPPTMSADKPECTPSETFFVESLGLKLTQQQAEKLIKVFIFLTIALLCVMVILCGAVMGYKFKYKGKRAALNGKDGFQPTNGDINKHVAYEVNEGFTTEFEDTKM</sequence>
<feature type="transmembrane region" description="Helical" evidence="4">
    <location>
        <begin position="39"/>
        <end position="60"/>
    </location>
</feature>
<dbReference type="InterPro" id="IPR029058">
    <property type="entry name" value="AB_hydrolase_fold"/>
</dbReference>
<feature type="domain" description="Carboxylesterase type B" evidence="5">
    <location>
        <begin position="1068"/>
        <end position="1588"/>
    </location>
</feature>
<dbReference type="SUPFAM" id="SSF53474">
    <property type="entry name" value="alpha/beta-Hydrolases"/>
    <property type="match status" value="3"/>
</dbReference>
<dbReference type="InterPro" id="IPR051093">
    <property type="entry name" value="Neuroligin/BSAL"/>
</dbReference>
<dbReference type="RefSeq" id="XP_022079673.1">
    <property type="nucleotide sequence ID" value="XM_022223981.1"/>
</dbReference>
<evidence type="ECO:0000256" key="1">
    <source>
        <dbReference type="ARBA" id="ARBA00005964"/>
    </source>
</evidence>
<proteinExistence type="inferred from homology"/>
<name>A0A8B7XFX1_ACAPL</name>
<evidence type="ECO:0000313" key="6">
    <source>
        <dbReference type="Proteomes" id="UP000694845"/>
    </source>
</evidence>
<dbReference type="GO" id="GO:0016787">
    <property type="term" value="F:hydrolase activity"/>
    <property type="evidence" value="ECO:0007669"/>
    <property type="project" value="UniProtKB-KW"/>
</dbReference>
<dbReference type="GeneID" id="110973290"/>
<feature type="domain" description="Carboxylesterase type B" evidence="5">
    <location>
        <begin position="568"/>
        <end position="1042"/>
    </location>
</feature>
<evidence type="ECO:0000313" key="7">
    <source>
        <dbReference type="RefSeq" id="XP_022079673.1"/>
    </source>
</evidence>
<evidence type="ECO:0000256" key="3">
    <source>
        <dbReference type="ARBA" id="ARBA00022801"/>
    </source>
</evidence>
<dbReference type="Pfam" id="PF00135">
    <property type="entry name" value="COesterase"/>
    <property type="match status" value="3"/>
</dbReference>
<evidence type="ECO:0000256" key="4">
    <source>
        <dbReference type="SAM" id="Phobius"/>
    </source>
</evidence>